<gene>
    <name evidence="1" type="ORF">XENOCAPTIV_026126</name>
</gene>
<proteinExistence type="predicted"/>
<evidence type="ECO:0000313" key="1">
    <source>
        <dbReference type="EMBL" id="MEQ2205124.1"/>
    </source>
</evidence>
<comment type="caution">
    <text evidence="1">The sequence shown here is derived from an EMBL/GenBank/DDBJ whole genome shotgun (WGS) entry which is preliminary data.</text>
</comment>
<dbReference type="EMBL" id="JAHRIN010040039">
    <property type="protein sequence ID" value="MEQ2205124.1"/>
    <property type="molecule type" value="Genomic_DNA"/>
</dbReference>
<evidence type="ECO:0000313" key="2">
    <source>
        <dbReference type="Proteomes" id="UP001434883"/>
    </source>
</evidence>
<dbReference type="Proteomes" id="UP001434883">
    <property type="component" value="Unassembled WGS sequence"/>
</dbReference>
<accession>A0ABV0RAT0</accession>
<name>A0ABV0RAT0_9TELE</name>
<organism evidence="1 2">
    <name type="scientific">Xenoophorus captivus</name>
    <dbReference type="NCBI Taxonomy" id="1517983"/>
    <lineage>
        <taxon>Eukaryota</taxon>
        <taxon>Metazoa</taxon>
        <taxon>Chordata</taxon>
        <taxon>Craniata</taxon>
        <taxon>Vertebrata</taxon>
        <taxon>Euteleostomi</taxon>
        <taxon>Actinopterygii</taxon>
        <taxon>Neopterygii</taxon>
        <taxon>Teleostei</taxon>
        <taxon>Neoteleostei</taxon>
        <taxon>Acanthomorphata</taxon>
        <taxon>Ovalentaria</taxon>
        <taxon>Atherinomorphae</taxon>
        <taxon>Cyprinodontiformes</taxon>
        <taxon>Goodeidae</taxon>
        <taxon>Xenoophorus</taxon>
    </lineage>
</organism>
<feature type="non-terminal residue" evidence="1">
    <location>
        <position position="56"/>
    </location>
</feature>
<keyword evidence="2" id="KW-1185">Reference proteome</keyword>
<sequence length="56" mass="6001">MSAGFKVAVISRDSSRLERLQTFVSPNTKENLITVVGNVGKLAHIMLLSPPATDCS</sequence>
<protein>
    <submittedName>
        <fullName evidence="1">Uncharacterized protein</fullName>
    </submittedName>
</protein>
<reference evidence="1 2" key="1">
    <citation type="submission" date="2021-06" db="EMBL/GenBank/DDBJ databases">
        <authorList>
            <person name="Palmer J.M."/>
        </authorList>
    </citation>
    <scope>NUCLEOTIDE SEQUENCE [LARGE SCALE GENOMIC DNA]</scope>
    <source>
        <strain evidence="1 2">XC_2019</strain>
        <tissue evidence="1">Muscle</tissue>
    </source>
</reference>